<accession>A0A1F5VJ15</accession>
<evidence type="ECO:0000259" key="1">
    <source>
        <dbReference type="Pfam" id="PF00501"/>
    </source>
</evidence>
<dbReference type="EMBL" id="MFHD01000002">
    <property type="protein sequence ID" value="OGF63457.1"/>
    <property type="molecule type" value="Genomic_DNA"/>
</dbReference>
<dbReference type="Pfam" id="PF13193">
    <property type="entry name" value="AMP-binding_C"/>
    <property type="match status" value="1"/>
</dbReference>
<dbReference type="Proteomes" id="UP000179251">
    <property type="component" value="Unassembled WGS sequence"/>
</dbReference>
<dbReference type="Gene3D" id="3.30.300.30">
    <property type="match status" value="1"/>
</dbReference>
<sequence>MENVMTVWEVFERSKDVFPKKEALVFVGADGKELKLTYNILAGDSEFTAHSLKSYRVEAGQRICLHMPNSPEFISAYLAASKLGATSVLLNPALPQDRVEKILKDTAAKIIVKRIGNEIDIKDLNPPLEPLTPRTAAVLYSSGTTGKQKGVELTHGNIYNNIKYASVLTGMTPDDRLICFLPLTHCFGLNFIMGACFYTGATLVLHEKFDLERVLDSLVKNRVTMFFGTPAIYNMILKQKIDPFYFSSVRYFFYAADTLSVNSIKAWEQEYGRKIYTGWGLTETSPFATSNHEAIYKLGSVGKAIPGVEVQIVNENGRILRMESARQNPKNFYGEVFVRGHNVMKGYWNQPEETAKAMDEDGWFRTGDIGYIDHEGYLFIVDRLKDMINVGGEKAWPAEIEKIILQHPDVADTAVVGMPHKIMCAVPKAFVVTKDPALTKKELQEFIKPKLMKHEFPREIEFVEKLPRNQSGKILRRELRDKK</sequence>
<proteinExistence type="predicted"/>
<dbReference type="InterPro" id="IPR000873">
    <property type="entry name" value="AMP-dep_synth/lig_dom"/>
</dbReference>
<protein>
    <recommendedName>
        <fullName evidence="5">Long-chain fatty acid--CoA ligase</fullName>
    </recommendedName>
</protein>
<evidence type="ECO:0000313" key="3">
    <source>
        <dbReference type="EMBL" id="OGF63457.1"/>
    </source>
</evidence>
<dbReference type="Pfam" id="PF00501">
    <property type="entry name" value="AMP-binding"/>
    <property type="match status" value="1"/>
</dbReference>
<comment type="caution">
    <text evidence="3">The sequence shown here is derived from an EMBL/GenBank/DDBJ whole genome shotgun (WGS) entry which is preliminary data.</text>
</comment>
<name>A0A1F5VJ15_9BACT</name>
<dbReference type="PANTHER" id="PTHR24096">
    <property type="entry name" value="LONG-CHAIN-FATTY-ACID--COA LIGASE"/>
    <property type="match status" value="1"/>
</dbReference>
<dbReference type="AlphaFoldDB" id="A0A1F5VJ15"/>
<feature type="domain" description="AMP-dependent synthetase/ligase" evidence="1">
    <location>
        <begin position="11"/>
        <end position="348"/>
    </location>
</feature>
<feature type="domain" description="AMP-binding enzyme C-terminal" evidence="2">
    <location>
        <begin position="399"/>
        <end position="473"/>
    </location>
</feature>
<dbReference type="Gene3D" id="3.40.50.12780">
    <property type="entry name" value="N-terminal domain of ligase-like"/>
    <property type="match status" value="1"/>
</dbReference>
<reference evidence="3 4" key="1">
    <citation type="journal article" date="2016" name="Nat. Commun.">
        <title>Thousands of microbial genomes shed light on interconnected biogeochemical processes in an aquifer system.</title>
        <authorList>
            <person name="Anantharaman K."/>
            <person name="Brown C.T."/>
            <person name="Hug L.A."/>
            <person name="Sharon I."/>
            <person name="Castelle C.J."/>
            <person name="Probst A.J."/>
            <person name="Thomas B.C."/>
            <person name="Singh A."/>
            <person name="Wilkins M.J."/>
            <person name="Karaoz U."/>
            <person name="Brodie E.L."/>
            <person name="Williams K.H."/>
            <person name="Hubbard S.S."/>
            <person name="Banfield J.F."/>
        </authorList>
    </citation>
    <scope>NUCLEOTIDE SEQUENCE [LARGE SCALE GENOMIC DNA]</scope>
</reference>
<organism evidence="3 4">
    <name type="scientific">Candidatus Giovannonibacteria bacterium RIFCSPHIGHO2_01_FULL_45_23</name>
    <dbReference type="NCBI Taxonomy" id="1798325"/>
    <lineage>
        <taxon>Bacteria</taxon>
        <taxon>Candidatus Giovannoniibacteriota</taxon>
    </lineage>
</organism>
<evidence type="ECO:0008006" key="5">
    <source>
        <dbReference type="Google" id="ProtNLM"/>
    </source>
</evidence>
<dbReference type="STRING" id="1798325.A2834_01245"/>
<dbReference type="SUPFAM" id="SSF56801">
    <property type="entry name" value="Acetyl-CoA synthetase-like"/>
    <property type="match status" value="1"/>
</dbReference>
<gene>
    <name evidence="3" type="ORF">A2834_01245</name>
</gene>
<dbReference type="GO" id="GO:0016405">
    <property type="term" value="F:CoA-ligase activity"/>
    <property type="evidence" value="ECO:0007669"/>
    <property type="project" value="TreeGrafter"/>
</dbReference>
<dbReference type="InterPro" id="IPR025110">
    <property type="entry name" value="AMP-bd_C"/>
</dbReference>
<evidence type="ECO:0000313" key="4">
    <source>
        <dbReference type="Proteomes" id="UP000179251"/>
    </source>
</evidence>
<dbReference type="InterPro" id="IPR042099">
    <property type="entry name" value="ANL_N_sf"/>
</dbReference>
<evidence type="ECO:0000259" key="2">
    <source>
        <dbReference type="Pfam" id="PF13193"/>
    </source>
</evidence>
<dbReference type="InterPro" id="IPR045851">
    <property type="entry name" value="AMP-bd_C_sf"/>
</dbReference>